<reference evidence="2 3" key="1">
    <citation type="submission" date="2016-05" db="EMBL/GenBank/DDBJ databases">
        <title>Niabella ginsenosidivorans BS26 whole genome sequencing.</title>
        <authorList>
            <person name="Im W.T."/>
            <person name="Siddiqi M.Z."/>
        </authorList>
    </citation>
    <scope>NUCLEOTIDE SEQUENCE [LARGE SCALE GENOMIC DNA]</scope>
    <source>
        <strain evidence="2 3">BS26</strain>
    </source>
</reference>
<dbReference type="OrthoDB" id="9812754at2"/>
<dbReference type="Gene3D" id="1.20.1290.10">
    <property type="entry name" value="AhpD-like"/>
    <property type="match status" value="1"/>
</dbReference>
<dbReference type="EMBL" id="CP015772">
    <property type="protein sequence ID" value="ANH83188.1"/>
    <property type="molecule type" value="Genomic_DNA"/>
</dbReference>
<keyword evidence="1" id="KW-0732">Signal</keyword>
<evidence type="ECO:0000313" key="2">
    <source>
        <dbReference type="EMBL" id="ANH83188.1"/>
    </source>
</evidence>
<evidence type="ECO:0000256" key="1">
    <source>
        <dbReference type="SAM" id="SignalP"/>
    </source>
</evidence>
<sequence>MNKNKFTKWILLFVLAFITMNMNAQNTGNDGPALNTRQQHIVAISSLTAAGNLDNLKSCLNTGLDTGLTITR</sequence>
<gene>
    <name evidence="2" type="ORF">A8C56_21360</name>
</gene>
<dbReference type="SUPFAM" id="SSF69118">
    <property type="entry name" value="AhpD-like"/>
    <property type="match status" value="1"/>
</dbReference>
<dbReference type="AlphaFoldDB" id="A0A1A9I687"/>
<dbReference type="RefSeq" id="WP_067760536.1">
    <property type="nucleotide sequence ID" value="NZ_CP015772.1"/>
</dbReference>
<dbReference type="STRING" id="1176587.A8C56_21360"/>
<evidence type="ECO:0000313" key="3">
    <source>
        <dbReference type="Proteomes" id="UP000077667"/>
    </source>
</evidence>
<dbReference type="KEGG" id="nia:A8C56_21360"/>
<feature type="chain" id="PRO_5008389919" evidence="1">
    <location>
        <begin position="25"/>
        <end position="72"/>
    </location>
</feature>
<proteinExistence type="predicted"/>
<name>A0A1A9I687_9BACT</name>
<dbReference type="InterPro" id="IPR029032">
    <property type="entry name" value="AhpD-like"/>
</dbReference>
<accession>A0A1A9I687</accession>
<feature type="signal peptide" evidence="1">
    <location>
        <begin position="1"/>
        <end position="24"/>
    </location>
</feature>
<dbReference type="Proteomes" id="UP000077667">
    <property type="component" value="Chromosome"/>
</dbReference>
<protein>
    <submittedName>
        <fullName evidence="2">Uncharacterized protein</fullName>
    </submittedName>
</protein>
<organism evidence="2 3">
    <name type="scientific">Niabella ginsenosidivorans</name>
    <dbReference type="NCBI Taxonomy" id="1176587"/>
    <lineage>
        <taxon>Bacteria</taxon>
        <taxon>Pseudomonadati</taxon>
        <taxon>Bacteroidota</taxon>
        <taxon>Chitinophagia</taxon>
        <taxon>Chitinophagales</taxon>
        <taxon>Chitinophagaceae</taxon>
        <taxon>Niabella</taxon>
    </lineage>
</organism>
<keyword evidence="3" id="KW-1185">Reference proteome</keyword>